<dbReference type="Proteomes" id="UP001281761">
    <property type="component" value="Unassembled WGS sequence"/>
</dbReference>
<feature type="region of interest" description="Disordered" evidence="1">
    <location>
        <begin position="90"/>
        <end position="109"/>
    </location>
</feature>
<gene>
    <name evidence="2" type="ORF">BLNAU_16111</name>
</gene>
<accession>A0ABQ9XCP4</accession>
<organism evidence="2 3">
    <name type="scientific">Blattamonas nauphoetae</name>
    <dbReference type="NCBI Taxonomy" id="2049346"/>
    <lineage>
        <taxon>Eukaryota</taxon>
        <taxon>Metamonada</taxon>
        <taxon>Preaxostyla</taxon>
        <taxon>Oxymonadida</taxon>
        <taxon>Blattamonas</taxon>
    </lineage>
</organism>
<evidence type="ECO:0000313" key="3">
    <source>
        <dbReference type="Proteomes" id="UP001281761"/>
    </source>
</evidence>
<protein>
    <submittedName>
        <fullName evidence="2">Uncharacterized protein</fullName>
    </submittedName>
</protein>
<feature type="compositionally biased region" description="Polar residues" evidence="1">
    <location>
        <begin position="24"/>
        <end position="34"/>
    </location>
</feature>
<feature type="region of interest" description="Disordered" evidence="1">
    <location>
        <begin position="1"/>
        <end position="38"/>
    </location>
</feature>
<evidence type="ECO:0000313" key="2">
    <source>
        <dbReference type="EMBL" id="KAK2949005.1"/>
    </source>
</evidence>
<evidence type="ECO:0000256" key="1">
    <source>
        <dbReference type="SAM" id="MobiDB-lite"/>
    </source>
</evidence>
<sequence>MLQFAAFCSKQNKQGDEVPAESGESFTVSGTKCGQRNDEGSCGCMSGWGGHTSEIGVARDKHVDMQCGEEKSDKVTLSLSSSPLFGCLTRGTNTKQTEKAPAVKKKEQH</sequence>
<reference evidence="2 3" key="1">
    <citation type="journal article" date="2022" name="bioRxiv">
        <title>Genomics of Preaxostyla Flagellates Illuminates Evolutionary Transitions and the Path Towards Mitochondrial Loss.</title>
        <authorList>
            <person name="Novak L.V.F."/>
            <person name="Treitli S.C."/>
            <person name="Pyrih J."/>
            <person name="Halakuc P."/>
            <person name="Pipaliya S.V."/>
            <person name="Vacek V."/>
            <person name="Brzon O."/>
            <person name="Soukal P."/>
            <person name="Eme L."/>
            <person name="Dacks J.B."/>
            <person name="Karnkowska A."/>
            <person name="Elias M."/>
            <person name="Hampl V."/>
        </authorList>
    </citation>
    <scope>NUCLEOTIDE SEQUENCE [LARGE SCALE GENOMIC DNA]</scope>
    <source>
        <strain evidence="2">NAU3</strain>
        <tissue evidence="2">Gut</tissue>
    </source>
</reference>
<proteinExistence type="predicted"/>
<dbReference type="EMBL" id="JARBJD010000165">
    <property type="protein sequence ID" value="KAK2949005.1"/>
    <property type="molecule type" value="Genomic_DNA"/>
</dbReference>
<name>A0ABQ9XCP4_9EUKA</name>
<comment type="caution">
    <text evidence="2">The sequence shown here is derived from an EMBL/GenBank/DDBJ whole genome shotgun (WGS) entry which is preliminary data.</text>
</comment>
<keyword evidence="3" id="KW-1185">Reference proteome</keyword>